<evidence type="ECO:0000256" key="1">
    <source>
        <dbReference type="SAM" id="MobiDB-lite"/>
    </source>
</evidence>
<reference evidence="2" key="1">
    <citation type="submission" date="2021-02" db="EMBL/GenBank/DDBJ databases">
        <authorList>
            <person name="Nowell W R."/>
        </authorList>
    </citation>
    <scope>NUCLEOTIDE SEQUENCE</scope>
</reference>
<gene>
    <name evidence="2" type="ORF">OTI717_LOCUS41786</name>
</gene>
<name>A0A820HCM5_9BILA</name>
<feature type="non-terminal residue" evidence="2">
    <location>
        <position position="1"/>
    </location>
</feature>
<protein>
    <submittedName>
        <fullName evidence="2">Uncharacterized protein</fullName>
    </submittedName>
</protein>
<evidence type="ECO:0000313" key="3">
    <source>
        <dbReference type="Proteomes" id="UP000663823"/>
    </source>
</evidence>
<dbReference type="EMBL" id="CAJOAX010044587">
    <property type="protein sequence ID" value="CAF4292814.1"/>
    <property type="molecule type" value="Genomic_DNA"/>
</dbReference>
<evidence type="ECO:0000313" key="2">
    <source>
        <dbReference type="EMBL" id="CAF4292814.1"/>
    </source>
</evidence>
<feature type="region of interest" description="Disordered" evidence="1">
    <location>
        <begin position="1"/>
        <end position="24"/>
    </location>
</feature>
<accession>A0A820HCM5</accession>
<proteinExistence type="predicted"/>
<comment type="caution">
    <text evidence="2">The sequence shown here is derived from an EMBL/GenBank/DDBJ whole genome shotgun (WGS) entry which is preliminary data.</text>
</comment>
<organism evidence="2 3">
    <name type="scientific">Rotaria sordida</name>
    <dbReference type="NCBI Taxonomy" id="392033"/>
    <lineage>
        <taxon>Eukaryota</taxon>
        <taxon>Metazoa</taxon>
        <taxon>Spiralia</taxon>
        <taxon>Gnathifera</taxon>
        <taxon>Rotifera</taxon>
        <taxon>Eurotatoria</taxon>
        <taxon>Bdelloidea</taxon>
        <taxon>Philodinida</taxon>
        <taxon>Philodinidae</taxon>
        <taxon>Rotaria</taxon>
    </lineage>
</organism>
<dbReference type="Proteomes" id="UP000663823">
    <property type="component" value="Unassembled WGS sequence"/>
</dbReference>
<dbReference type="AlphaFoldDB" id="A0A820HCM5"/>
<sequence>YSKVKRNDSSGSSTSSCRLYHRPT</sequence>